<accession>A0A811UG15</accession>
<keyword evidence="3" id="KW-1185">Reference proteome</keyword>
<name>A0A811UG15_CERCA</name>
<proteinExistence type="predicted"/>
<comment type="caution">
    <text evidence="2">The sequence shown here is derived from an EMBL/GenBank/DDBJ whole genome shotgun (WGS) entry which is preliminary data.</text>
</comment>
<gene>
    <name evidence="2" type="ORF">CCAP1982_LOCUS6419</name>
</gene>
<sequence>MGGKKNGEKPQKLASYLSNGKTIAVSSRAEETPVRPQIDSTDLLAQTASAAAAADGFTSSSLTAVEDNNSDGGAGSSSNEWHDHQQATDHISVIPNIATATTTTLQTTVGNALAQHMTDSHIHRMPDGKSRIPRRTIDIKLKSFAFEADCNASHSNLCTPASSPPTHNALESHVEADMEMVDNAYCEDYGLSIPDTFERARCFGRNTAIQKREVKCRYANGTEAANAVVCHSVRLVGRSATVNVVRVFGVWSRGPSAMRSAAVRVLNTAFYSVLVWHATTSRQCLSPSTASYRNESVQESAMLY</sequence>
<evidence type="ECO:0000313" key="3">
    <source>
        <dbReference type="Proteomes" id="UP000606786"/>
    </source>
</evidence>
<dbReference type="Proteomes" id="UP000606786">
    <property type="component" value="Unassembled WGS sequence"/>
</dbReference>
<reference evidence="2" key="1">
    <citation type="submission" date="2020-11" db="EMBL/GenBank/DDBJ databases">
        <authorList>
            <person name="Whitehead M."/>
        </authorList>
    </citation>
    <scope>NUCLEOTIDE SEQUENCE</scope>
    <source>
        <strain evidence="2">EGII</strain>
    </source>
</reference>
<dbReference type="OrthoDB" id="5948003at2759"/>
<evidence type="ECO:0000256" key="1">
    <source>
        <dbReference type="SAM" id="MobiDB-lite"/>
    </source>
</evidence>
<dbReference type="EMBL" id="CAJHJT010000012">
    <property type="protein sequence ID" value="CAD6997794.1"/>
    <property type="molecule type" value="Genomic_DNA"/>
</dbReference>
<evidence type="ECO:0000313" key="2">
    <source>
        <dbReference type="EMBL" id="CAD6997794.1"/>
    </source>
</evidence>
<organism evidence="2 3">
    <name type="scientific">Ceratitis capitata</name>
    <name type="common">Mediterranean fruit fly</name>
    <name type="synonym">Tephritis capitata</name>
    <dbReference type="NCBI Taxonomy" id="7213"/>
    <lineage>
        <taxon>Eukaryota</taxon>
        <taxon>Metazoa</taxon>
        <taxon>Ecdysozoa</taxon>
        <taxon>Arthropoda</taxon>
        <taxon>Hexapoda</taxon>
        <taxon>Insecta</taxon>
        <taxon>Pterygota</taxon>
        <taxon>Neoptera</taxon>
        <taxon>Endopterygota</taxon>
        <taxon>Diptera</taxon>
        <taxon>Brachycera</taxon>
        <taxon>Muscomorpha</taxon>
        <taxon>Tephritoidea</taxon>
        <taxon>Tephritidae</taxon>
        <taxon>Ceratitis</taxon>
        <taxon>Ceratitis</taxon>
    </lineage>
</organism>
<dbReference type="AlphaFoldDB" id="A0A811UG15"/>
<protein>
    <submittedName>
        <fullName evidence="2">(Mediterranean fruit fly) hypothetical protein</fullName>
    </submittedName>
</protein>
<feature type="region of interest" description="Disordered" evidence="1">
    <location>
        <begin position="62"/>
        <end position="84"/>
    </location>
</feature>